<dbReference type="Gene3D" id="1.10.260.40">
    <property type="entry name" value="lambda repressor-like DNA-binding domains"/>
    <property type="match status" value="1"/>
</dbReference>
<dbReference type="PROSITE" id="PS50943">
    <property type="entry name" value="HTH_CROC1"/>
    <property type="match status" value="1"/>
</dbReference>
<evidence type="ECO:0000259" key="1">
    <source>
        <dbReference type="PROSITE" id="PS50943"/>
    </source>
</evidence>
<feature type="domain" description="HTH cro/C1-type" evidence="1">
    <location>
        <begin position="25"/>
        <end position="80"/>
    </location>
</feature>
<comment type="caution">
    <text evidence="2">The sequence shown here is derived from an EMBL/GenBank/DDBJ whole genome shotgun (WGS) entry which is preliminary data.</text>
</comment>
<dbReference type="Pfam" id="PF13560">
    <property type="entry name" value="HTH_31"/>
    <property type="match status" value="1"/>
</dbReference>
<gene>
    <name evidence="2" type="ORF">GCM10009564_54440</name>
</gene>
<evidence type="ECO:0000313" key="2">
    <source>
        <dbReference type="EMBL" id="GAA1017200.1"/>
    </source>
</evidence>
<reference evidence="2 3" key="1">
    <citation type="journal article" date="2019" name="Int. J. Syst. Evol. Microbiol.">
        <title>The Global Catalogue of Microorganisms (GCM) 10K type strain sequencing project: providing services to taxonomists for standard genome sequencing and annotation.</title>
        <authorList>
            <consortium name="The Broad Institute Genomics Platform"/>
            <consortium name="The Broad Institute Genome Sequencing Center for Infectious Disease"/>
            <person name="Wu L."/>
            <person name="Ma J."/>
        </authorList>
    </citation>
    <scope>NUCLEOTIDE SEQUENCE [LARGE SCALE GENOMIC DNA]</scope>
    <source>
        <strain evidence="2 3">JCM 11269</strain>
    </source>
</reference>
<dbReference type="Gene3D" id="1.25.40.10">
    <property type="entry name" value="Tetratricopeptide repeat domain"/>
    <property type="match status" value="1"/>
</dbReference>
<dbReference type="InterPro" id="IPR001387">
    <property type="entry name" value="Cro/C1-type_HTH"/>
</dbReference>
<dbReference type="InterPro" id="IPR010982">
    <property type="entry name" value="Lambda_DNA-bd_dom_sf"/>
</dbReference>
<name>A0ABN1T6V6_9ACTN</name>
<dbReference type="SMART" id="SM00530">
    <property type="entry name" value="HTH_XRE"/>
    <property type="match status" value="1"/>
</dbReference>
<dbReference type="Proteomes" id="UP001501072">
    <property type="component" value="Unassembled WGS sequence"/>
</dbReference>
<dbReference type="SUPFAM" id="SSF48452">
    <property type="entry name" value="TPR-like"/>
    <property type="match status" value="1"/>
</dbReference>
<dbReference type="EMBL" id="BAAAHU010000104">
    <property type="protein sequence ID" value="GAA1017200.1"/>
    <property type="molecule type" value="Genomic_DNA"/>
</dbReference>
<dbReference type="SUPFAM" id="SSF47413">
    <property type="entry name" value="lambda repressor-like DNA-binding domains"/>
    <property type="match status" value="1"/>
</dbReference>
<evidence type="ECO:0000313" key="3">
    <source>
        <dbReference type="Proteomes" id="UP001501072"/>
    </source>
</evidence>
<accession>A0ABN1T6V6</accession>
<organism evidence="2 3">
    <name type="scientific">Streptomyces thermogriseus</name>
    <dbReference type="NCBI Taxonomy" id="75292"/>
    <lineage>
        <taxon>Bacteria</taxon>
        <taxon>Bacillati</taxon>
        <taxon>Actinomycetota</taxon>
        <taxon>Actinomycetes</taxon>
        <taxon>Kitasatosporales</taxon>
        <taxon>Streptomycetaceae</taxon>
        <taxon>Streptomyces</taxon>
    </lineage>
</organism>
<sequence>MVPERAWRDEEVHRALATWDFATVLRLVRRRAGLSQKAIQKLTGLTQSFISDVERGLKQINGRETIIDVLTGLGLPPDLRPLLLAPFAQAESQRLAQDIDPALPWTTARMVASLEAAAGGAMTGPNRRSVIAALSGAGLTQYILQAAIAPPEAIAATRDGITISDSLLTSLQSTTDALRQADASHGSGNLARAATAHLKVLLRLLKEGKYDEATGRRLAAVTADTAIQTGWYHFDSGAHTAAYNLLLGALRAAHASGDSRLRAGALSFLAIHSYSVGNPRDAITAARTARQIIADQDAPALHAMLLTRQARGHARLREDHQARTALEEARILCTRGRGEDDPHWLYWLNPGEIMGQTGSCLLDLGRPGQAAEAFADARDALGPNETRTRAQFLSRAATAQMRAGDADAGAATGHEVLTLAAGVRSARLDDNLAAMLSEARRYSSATPAQELLERGQAVMKERAAS</sequence>
<dbReference type="InterPro" id="IPR011990">
    <property type="entry name" value="TPR-like_helical_dom_sf"/>
</dbReference>
<dbReference type="CDD" id="cd00093">
    <property type="entry name" value="HTH_XRE"/>
    <property type="match status" value="1"/>
</dbReference>
<proteinExistence type="predicted"/>
<protein>
    <recommendedName>
        <fullName evidence="1">HTH cro/C1-type domain-containing protein</fullName>
    </recommendedName>
</protein>
<keyword evidence="3" id="KW-1185">Reference proteome</keyword>